<accession>A0A345E1M8</accession>
<dbReference type="GeneID" id="37282996"/>
<reference evidence="1 2" key="1">
    <citation type="submission" date="2018-07" db="EMBL/GenBank/DDBJ databases">
        <title>Genome sequences of Haloplanus sp. CBA1113.</title>
        <authorList>
            <person name="Kim Y.B."/>
            <person name="Roh S.W."/>
        </authorList>
    </citation>
    <scope>NUCLEOTIDE SEQUENCE [LARGE SCALE GENOMIC DNA]</scope>
    <source>
        <strain evidence="1 2">CBA1113</strain>
    </source>
</reference>
<keyword evidence="2" id="KW-1185">Reference proteome</keyword>
<name>A0A345E1M8_9EURY</name>
<sequence>MIDHDDSLDGLSLDAAVDGVVARTGDDPDAVRAALGRVTTDGIVRREAVDDALAHVSKVVSTPETRVENAGMLIDDAREAAAAVDHLDSVAERLDDFETRHAAVASRVDDLGDQLQSVVDLANEPDAIYETAVEIRRLNTAANSAQHTADKLGVDAEEFEAWVRTPDRRLAALDDDADAVAGFVDGVAGTFDALAAGDVEADVDPAAVRFDAALRHRVARLLLDDLRAEVDDLRAWPDPGPDDAHGAVDAEGLAALDDRLTGLEERWRSIDDRFDGGPAAAWRDRYGDRLADFEAALDDHAPPVDWRAVESLLGEYRPETESAESA</sequence>
<organism evidence="1 2">
    <name type="scientific">Haloplanus rubicundus</name>
    <dbReference type="NCBI Taxonomy" id="1547898"/>
    <lineage>
        <taxon>Archaea</taxon>
        <taxon>Methanobacteriati</taxon>
        <taxon>Methanobacteriota</taxon>
        <taxon>Stenosarchaea group</taxon>
        <taxon>Halobacteria</taxon>
        <taxon>Halobacteriales</taxon>
        <taxon>Haloferacaceae</taxon>
        <taxon>Haloplanus</taxon>
    </lineage>
</organism>
<dbReference type="AlphaFoldDB" id="A0A345E1M8"/>
<dbReference type="EMBL" id="CP031150">
    <property type="protein sequence ID" value="AXG06100.1"/>
    <property type="molecule type" value="Genomic_DNA"/>
</dbReference>
<gene>
    <name evidence="1" type="ORF">DU500_06385</name>
</gene>
<evidence type="ECO:0000313" key="1">
    <source>
        <dbReference type="EMBL" id="AXG06100.1"/>
    </source>
</evidence>
<dbReference type="Proteomes" id="UP000253273">
    <property type="component" value="Chromosome"/>
</dbReference>
<dbReference type="OrthoDB" id="271582at2157"/>
<evidence type="ECO:0000313" key="2">
    <source>
        <dbReference type="Proteomes" id="UP000253273"/>
    </source>
</evidence>
<protein>
    <submittedName>
        <fullName evidence="1">Halo transducer protein</fullName>
    </submittedName>
</protein>
<dbReference type="KEGG" id="haj:DU500_06385"/>
<dbReference type="RefSeq" id="WP_114585244.1">
    <property type="nucleotide sequence ID" value="NZ_CP031150.1"/>
</dbReference>
<proteinExistence type="predicted"/>